<protein>
    <submittedName>
        <fullName evidence="1">Uncharacterized protein</fullName>
    </submittedName>
</protein>
<gene>
    <name evidence="1" type="ORF">NWT39_13010</name>
</gene>
<dbReference type="AlphaFoldDB" id="A0A977IDK9"/>
<dbReference type="Proteomes" id="UP001059771">
    <property type="component" value="Chromosome"/>
</dbReference>
<organism evidence="1">
    <name type="scientific">Nitrososphaera viennensis</name>
    <dbReference type="NCBI Taxonomy" id="1034015"/>
    <lineage>
        <taxon>Archaea</taxon>
        <taxon>Nitrososphaerota</taxon>
        <taxon>Nitrososphaeria</taxon>
        <taxon>Nitrososphaerales</taxon>
        <taxon>Nitrososphaeraceae</taxon>
        <taxon>Nitrososphaera</taxon>
    </lineage>
</organism>
<evidence type="ECO:0000313" key="1">
    <source>
        <dbReference type="EMBL" id="UVS68813.1"/>
    </source>
</evidence>
<name>A0A977IDK9_9ARCH</name>
<dbReference type="EMBL" id="CP103305">
    <property type="protein sequence ID" value="UVS68813.1"/>
    <property type="molecule type" value="Genomic_DNA"/>
</dbReference>
<dbReference type="RefSeq" id="WP_075055569.1">
    <property type="nucleotide sequence ID" value="NZ_CP103305.1"/>
</dbReference>
<proteinExistence type="predicted"/>
<sequence>MHNNNQKNTGSIPGEDLYRAMNNLRKSLGTLVVDLLITDLQRQGITFAGGESYSVRQIEGALQKTFGQDGGELLMDMVSKSLQEL</sequence>
<dbReference type="GeneID" id="74947875"/>
<reference evidence="1" key="1">
    <citation type="submission" date="2022-08" db="EMBL/GenBank/DDBJ databases">
        <title>Dynamic responses of ammonia-oxidizing microbial communities induced by reactive oxygen species (ROS) in fluctuating redox aquifers.</title>
        <authorList>
            <person name="Wang P."/>
            <person name="Wang H."/>
        </authorList>
    </citation>
    <scope>NUCLEOTIDE SEQUENCE</scope>
    <source>
        <strain evidence="1">PLX03</strain>
    </source>
</reference>
<accession>A0A977IDK9</accession>